<dbReference type="AlphaFoldDB" id="A0A1V9Y950"/>
<dbReference type="OrthoDB" id="78977at2759"/>
<name>A0A1V9Y950_ACHHY</name>
<keyword evidence="2" id="KW-1185">Reference proteome</keyword>
<comment type="caution">
    <text evidence="1">The sequence shown here is derived from an EMBL/GenBank/DDBJ whole genome shotgun (WGS) entry which is preliminary data.</text>
</comment>
<proteinExistence type="predicted"/>
<accession>A0A1V9Y950</accession>
<protein>
    <submittedName>
        <fullName evidence="1">Uncharacterized protein</fullName>
    </submittedName>
</protein>
<organism evidence="1 2">
    <name type="scientific">Achlya hypogyna</name>
    <name type="common">Oomycete</name>
    <name type="synonym">Protoachlya hypogyna</name>
    <dbReference type="NCBI Taxonomy" id="1202772"/>
    <lineage>
        <taxon>Eukaryota</taxon>
        <taxon>Sar</taxon>
        <taxon>Stramenopiles</taxon>
        <taxon>Oomycota</taxon>
        <taxon>Saprolegniomycetes</taxon>
        <taxon>Saprolegniales</taxon>
        <taxon>Achlyaceae</taxon>
        <taxon>Achlya</taxon>
    </lineage>
</organism>
<reference evidence="1 2" key="1">
    <citation type="journal article" date="2014" name="Genome Biol. Evol.">
        <title>The secreted proteins of Achlya hypogyna and Thraustotheca clavata identify the ancestral oomycete secretome and reveal gene acquisitions by horizontal gene transfer.</title>
        <authorList>
            <person name="Misner I."/>
            <person name="Blouin N."/>
            <person name="Leonard G."/>
            <person name="Richards T.A."/>
            <person name="Lane C.E."/>
        </authorList>
    </citation>
    <scope>NUCLEOTIDE SEQUENCE [LARGE SCALE GENOMIC DNA]</scope>
    <source>
        <strain evidence="1 2">ATCC 48635</strain>
    </source>
</reference>
<evidence type="ECO:0000313" key="1">
    <source>
        <dbReference type="EMBL" id="OQR82257.1"/>
    </source>
</evidence>
<dbReference type="Proteomes" id="UP000243579">
    <property type="component" value="Unassembled WGS sequence"/>
</dbReference>
<gene>
    <name evidence="1" type="ORF">ACHHYP_16322</name>
</gene>
<feature type="non-terminal residue" evidence="1">
    <location>
        <position position="315"/>
    </location>
</feature>
<sequence>MPALALDRPSVHLAAAFASPSAVVSSPANYGAYLQHTTLSTVPATVIGLRNSDPCQAPWIFTPYCFVDFGQTWALANSAKRQARCQAMVANGAVFLEAVLRNVDYAVFHSCWGAAFDVAVASELQSSAAGLSWLTMVATPMLAPVAAEVAYWGHNGITTFETQWQNYKRLGVLNSYAITNAYGVSYPLTLQAQNGTYRFASQTTFKMYWSLANDLMAVVTNTTRIGGKSLVRSSANYAFANTTLGAVLVQNGTLASPLTAGFQLVESLLGPFGSVDMVYVAVPPSVRRVFSTLVELSRVPLAGNMAAQADYFNIT</sequence>
<dbReference type="EMBL" id="JNBR01002535">
    <property type="protein sequence ID" value="OQR82257.1"/>
    <property type="molecule type" value="Genomic_DNA"/>
</dbReference>
<evidence type="ECO:0000313" key="2">
    <source>
        <dbReference type="Proteomes" id="UP000243579"/>
    </source>
</evidence>